<keyword evidence="1" id="KW-0175">Coiled coil</keyword>
<feature type="coiled-coil region" evidence="1">
    <location>
        <begin position="294"/>
        <end position="364"/>
    </location>
</feature>
<proteinExistence type="predicted"/>
<organism evidence="2 3">
    <name type="scientific">Fistulina hepatica ATCC 64428</name>
    <dbReference type="NCBI Taxonomy" id="1128425"/>
    <lineage>
        <taxon>Eukaryota</taxon>
        <taxon>Fungi</taxon>
        <taxon>Dikarya</taxon>
        <taxon>Basidiomycota</taxon>
        <taxon>Agaricomycotina</taxon>
        <taxon>Agaricomycetes</taxon>
        <taxon>Agaricomycetidae</taxon>
        <taxon>Agaricales</taxon>
        <taxon>Fistulinaceae</taxon>
        <taxon>Fistulina</taxon>
    </lineage>
</organism>
<evidence type="ECO:0000256" key="1">
    <source>
        <dbReference type="SAM" id="Coils"/>
    </source>
</evidence>
<evidence type="ECO:0000313" key="3">
    <source>
        <dbReference type="Proteomes" id="UP000054144"/>
    </source>
</evidence>
<dbReference type="Proteomes" id="UP000054144">
    <property type="component" value="Unassembled WGS sequence"/>
</dbReference>
<dbReference type="EMBL" id="KN881627">
    <property type="protein sequence ID" value="KIY53200.1"/>
    <property type="molecule type" value="Genomic_DNA"/>
</dbReference>
<protein>
    <submittedName>
        <fullName evidence="2">Uncharacterized protein</fullName>
    </submittedName>
</protein>
<evidence type="ECO:0000313" key="2">
    <source>
        <dbReference type="EMBL" id="KIY53200.1"/>
    </source>
</evidence>
<accession>A0A0D7AMY5</accession>
<keyword evidence="3" id="KW-1185">Reference proteome</keyword>
<name>A0A0D7AMY5_9AGAR</name>
<dbReference type="AlphaFoldDB" id="A0A0D7AMY5"/>
<gene>
    <name evidence="2" type="ORF">FISHEDRAFT_69059</name>
</gene>
<reference evidence="2 3" key="1">
    <citation type="journal article" date="2015" name="Fungal Genet. Biol.">
        <title>Evolution of novel wood decay mechanisms in Agaricales revealed by the genome sequences of Fistulina hepatica and Cylindrobasidium torrendii.</title>
        <authorList>
            <person name="Floudas D."/>
            <person name="Held B.W."/>
            <person name="Riley R."/>
            <person name="Nagy L.G."/>
            <person name="Koehler G."/>
            <person name="Ransdell A.S."/>
            <person name="Younus H."/>
            <person name="Chow J."/>
            <person name="Chiniquy J."/>
            <person name="Lipzen A."/>
            <person name="Tritt A."/>
            <person name="Sun H."/>
            <person name="Haridas S."/>
            <person name="LaButti K."/>
            <person name="Ohm R.A."/>
            <person name="Kues U."/>
            <person name="Blanchette R.A."/>
            <person name="Grigoriev I.V."/>
            <person name="Minto R.E."/>
            <person name="Hibbett D.S."/>
        </authorList>
    </citation>
    <scope>NUCLEOTIDE SEQUENCE [LARGE SCALE GENOMIC DNA]</scope>
    <source>
        <strain evidence="2 3">ATCC 64428</strain>
    </source>
</reference>
<sequence length="545" mass="60990">MWPFLQRLGNFNTAQLSPPARLYTGPARLDGEPVPSWSELALSSFSPQTLRDLQLRFQQGCDDAPVNLRPRFLAAQIAWLAHDLCKRDDLSYPPEFFYLDAISLINLPVGDSGNTSDMYVLQEQYLDVLRYSIQNQLALWDRLTNGVSFAILLNASPLLRQRGTLHKEAAGALEQAVFVTPRFVDDGSHDHHIPLRCAVDSVSFAFGSKVQLAYSTALQNLAAGESAKTWAPGGACTFMPLSVRQSNYYPIPPTHLGMRWQLTYLKDLTTFPPPLDGEDLDAPTRVRDRRALELERLTRENSSMRAEVQKLRRLGIPRVYHSVDDLSVQCDHLTDEVHQLQLANEQLTALLERAHRELKASQDTGLPTVRYTSVRTDVATALANQPSADPPPVPREVYDAAVAARKELEGKVVYLQAMLAHEKELSAQHRKQIKEQAQSIQAFLEFAACHPIDPDARQPRLLHQLPNVHASEWASIVGSRTFSFIQGFNLHQLLPVIHSVVRYTSPSNWCEFLAARIPSLDAHVVTRLLLTVGMDLLGGSLPTLR</sequence>